<organism evidence="1 2">
    <name type="scientific">Vigna angularis var. angularis</name>
    <dbReference type="NCBI Taxonomy" id="157739"/>
    <lineage>
        <taxon>Eukaryota</taxon>
        <taxon>Viridiplantae</taxon>
        <taxon>Streptophyta</taxon>
        <taxon>Embryophyta</taxon>
        <taxon>Tracheophyta</taxon>
        <taxon>Spermatophyta</taxon>
        <taxon>Magnoliopsida</taxon>
        <taxon>eudicotyledons</taxon>
        <taxon>Gunneridae</taxon>
        <taxon>Pentapetalae</taxon>
        <taxon>rosids</taxon>
        <taxon>fabids</taxon>
        <taxon>Fabales</taxon>
        <taxon>Fabaceae</taxon>
        <taxon>Papilionoideae</taxon>
        <taxon>50 kb inversion clade</taxon>
        <taxon>NPAAA clade</taxon>
        <taxon>indigoferoid/millettioid clade</taxon>
        <taxon>Phaseoleae</taxon>
        <taxon>Vigna</taxon>
    </lineage>
</organism>
<dbReference type="AlphaFoldDB" id="A0A0S3RJQ9"/>
<gene>
    <name evidence="1" type="primary">Vigan.03G035000</name>
    <name evidence="1" type="ORF">VIGAN_03035000</name>
</gene>
<keyword evidence="2" id="KW-1185">Reference proteome</keyword>
<proteinExistence type="predicted"/>
<evidence type="ECO:0000313" key="2">
    <source>
        <dbReference type="Proteomes" id="UP000291084"/>
    </source>
</evidence>
<accession>A0A0S3RJQ9</accession>
<dbReference type="EMBL" id="AP015036">
    <property type="protein sequence ID" value="BAT80751.1"/>
    <property type="molecule type" value="Genomic_DNA"/>
</dbReference>
<reference evidence="1 2" key="1">
    <citation type="journal article" date="2015" name="Sci. Rep.">
        <title>The power of single molecule real-time sequencing technology in the de novo assembly of a eukaryotic genome.</title>
        <authorList>
            <person name="Sakai H."/>
            <person name="Naito K."/>
            <person name="Ogiso-Tanaka E."/>
            <person name="Takahashi Y."/>
            <person name="Iseki K."/>
            <person name="Muto C."/>
            <person name="Satou K."/>
            <person name="Teruya K."/>
            <person name="Shiroma A."/>
            <person name="Shimoji M."/>
            <person name="Hirano T."/>
            <person name="Itoh T."/>
            <person name="Kaga A."/>
            <person name="Tomooka N."/>
        </authorList>
    </citation>
    <scope>NUCLEOTIDE SEQUENCE [LARGE SCALE GENOMIC DNA]</scope>
    <source>
        <strain evidence="2">cv. Shumari</strain>
    </source>
</reference>
<protein>
    <submittedName>
        <fullName evidence="1">Uncharacterized protein</fullName>
    </submittedName>
</protein>
<sequence>MVTKEKKTRSVISSMEILVYIRWYDLGSTKGERDVIRTQNRKQYEKLRRQCRRLIKQSNVEVRSWTSRGL</sequence>
<name>A0A0S3RJQ9_PHAAN</name>
<dbReference type="Proteomes" id="UP000291084">
    <property type="component" value="Chromosome 3"/>
</dbReference>
<evidence type="ECO:0000313" key="1">
    <source>
        <dbReference type="EMBL" id="BAT80751.1"/>
    </source>
</evidence>